<dbReference type="Proteomes" id="UP000594263">
    <property type="component" value="Unplaced"/>
</dbReference>
<dbReference type="Gene3D" id="3.30.70.330">
    <property type="match status" value="1"/>
</dbReference>
<reference evidence="1" key="1">
    <citation type="submission" date="2021-01" db="UniProtKB">
        <authorList>
            <consortium name="EnsemblPlants"/>
        </authorList>
    </citation>
    <scope>IDENTIFICATION</scope>
</reference>
<keyword evidence="2" id="KW-1185">Reference proteome</keyword>
<dbReference type="GO" id="GO:0003676">
    <property type="term" value="F:nucleic acid binding"/>
    <property type="evidence" value="ECO:0007669"/>
    <property type="project" value="InterPro"/>
</dbReference>
<evidence type="ECO:0000313" key="2">
    <source>
        <dbReference type="Proteomes" id="UP000594263"/>
    </source>
</evidence>
<dbReference type="SUPFAM" id="SSF54928">
    <property type="entry name" value="RNA-binding domain, RBD"/>
    <property type="match status" value="1"/>
</dbReference>
<dbReference type="EnsemblPlants" id="Kaladp0042s0138.1.v1.1">
    <property type="protein sequence ID" value="Kaladp0042s0138.1.v1.1"/>
    <property type="gene ID" value="Kaladp0042s0138.v1.1"/>
</dbReference>
<protein>
    <recommendedName>
        <fullName evidence="3">RRM domain-containing protein</fullName>
    </recommendedName>
</protein>
<sequence length="211" mass="24068">MLYSCRGVSKRIMDKGQQAEYTAFEEKVKRSVCLDYVSPQATESVLKEALNQFGNVKNVHFIPNYLGPNTIGRSVLIEMEDPKQSKDVIFTINKFPFMISGMPRPVRARAAEIEMFDHRPAKPGRKIKCRWVEPNDPDFKVAKRLKLLAKKHAAEAATLLKLQLEEEQKLAAQQSRSLRSHYKKFETLDGVMADGAIKRLGNRYNLNVGEE</sequence>
<dbReference type="Gramene" id="Kaladp0042s0138.1.v1.1">
    <property type="protein sequence ID" value="Kaladp0042s0138.1.v1.1"/>
    <property type="gene ID" value="Kaladp0042s0138.v1.1"/>
</dbReference>
<evidence type="ECO:0000313" key="1">
    <source>
        <dbReference type="EnsemblPlants" id="Kaladp0042s0138.1.v1.1"/>
    </source>
</evidence>
<dbReference type="InterPro" id="IPR035979">
    <property type="entry name" value="RBD_domain_sf"/>
</dbReference>
<dbReference type="PANTHER" id="PTHR36309">
    <property type="entry name" value="RNA-BINDING (RRM/RBD/RNP MOTIFS) FAMILY PROTEIN"/>
    <property type="match status" value="1"/>
</dbReference>
<dbReference type="InterPro" id="IPR053316">
    <property type="entry name" value="Epigenetic_reg_gene_expr"/>
</dbReference>
<organism evidence="1 2">
    <name type="scientific">Kalanchoe fedtschenkoi</name>
    <name type="common">Lavender scallops</name>
    <name type="synonym">South American air plant</name>
    <dbReference type="NCBI Taxonomy" id="63787"/>
    <lineage>
        <taxon>Eukaryota</taxon>
        <taxon>Viridiplantae</taxon>
        <taxon>Streptophyta</taxon>
        <taxon>Embryophyta</taxon>
        <taxon>Tracheophyta</taxon>
        <taxon>Spermatophyta</taxon>
        <taxon>Magnoliopsida</taxon>
        <taxon>eudicotyledons</taxon>
        <taxon>Gunneridae</taxon>
        <taxon>Pentapetalae</taxon>
        <taxon>Saxifragales</taxon>
        <taxon>Crassulaceae</taxon>
        <taxon>Kalanchoe</taxon>
    </lineage>
</organism>
<accession>A0A7N0TQV5</accession>
<dbReference type="PANTHER" id="PTHR36309:SF1">
    <property type="entry name" value="RNA-BINDING (RRM_RBD_RNP MOTIFS) FAMILY PROTEIN"/>
    <property type="match status" value="1"/>
</dbReference>
<proteinExistence type="predicted"/>
<dbReference type="OMA" id="MFDDRPI"/>
<evidence type="ECO:0008006" key="3">
    <source>
        <dbReference type="Google" id="ProtNLM"/>
    </source>
</evidence>
<dbReference type="InterPro" id="IPR012677">
    <property type="entry name" value="Nucleotide-bd_a/b_plait_sf"/>
</dbReference>
<name>A0A7N0TQV5_KALFE</name>
<dbReference type="AlphaFoldDB" id="A0A7N0TQV5"/>